<dbReference type="Pfam" id="PF03123">
    <property type="entry name" value="CAT_RBD"/>
    <property type="match status" value="1"/>
</dbReference>
<sequence>MKIVKIYNNNVVLSENDRYEEIVVMGKGLAFQKKIGMKLDSERVEKIFVLNDQSAPKNKWVELFSNIPEKELQVMQQVLFFIEHQLEESFEDSTYFAFIDHLHYALERYRQQMLISNPLIFEIRKFYAREFEIAKDALEIIKDELGIELPEDEAGFITFHIVNAVQKNQGMAITMEITRLVKAVLSIISKFYGIVFDESSLNYQRIVTHIYYFFQRVLTDEAKVEQDDFLYEVMQTKYLKAFECALRIKTYVENEKNTIVSESEIVYLTLHIQRVTQEISK</sequence>
<dbReference type="GO" id="GO:0003723">
    <property type="term" value="F:RNA binding"/>
    <property type="evidence" value="ECO:0007669"/>
    <property type="project" value="InterPro"/>
</dbReference>
<dbReference type="InterPro" id="IPR036650">
    <property type="entry name" value="CAT_RNA-bd_dom_sf"/>
</dbReference>
<dbReference type="Proteomes" id="UP000288669">
    <property type="component" value="Unassembled WGS sequence"/>
</dbReference>
<protein>
    <submittedName>
        <fullName evidence="3">Transcription antiterminator BglG</fullName>
    </submittedName>
</protein>
<proteinExistence type="predicted"/>
<dbReference type="AlphaFoldDB" id="A0A430AII9"/>
<dbReference type="SUPFAM" id="SSF63520">
    <property type="entry name" value="PTS-regulatory domain, PRD"/>
    <property type="match status" value="2"/>
</dbReference>
<dbReference type="OrthoDB" id="9813552at2"/>
<dbReference type="NCBIfam" id="NF046042">
    <property type="entry name" value="LicT"/>
    <property type="match status" value="1"/>
</dbReference>
<evidence type="ECO:0000313" key="4">
    <source>
        <dbReference type="Proteomes" id="UP000288669"/>
    </source>
</evidence>
<dbReference type="Gene3D" id="1.10.1790.10">
    <property type="entry name" value="PRD domain"/>
    <property type="match status" value="2"/>
</dbReference>
<dbReference type="RefSeq" id="WP_126821637.1">
    <property type="nucleotide sequence ID" value="NZ_JBHLWU010000001.1"/>
</dbReference>
<dbReference type="PANTHER" id="PTHR30185:SF15">
    <property type="entry name" value="CRYPTIC BETA-GLUCOSIDE BGL OPERON ANTITERMINATOR"/>
    <property type="match status" value="1"/>
</dbReference>
<feature type="domain" description="PRD" evidence="2">
    <location>
        <begin position="66"/>
        <end position="171"/>
    </location>
</feature>
<dbReference type="Gene3D" id="2.30.24.10">
    <property type="entry name" value="CAT RNA-binding domain"/>
    <property type="match status" value="1"/>
</dbReference>
<gene>
    <name evidence="3" type="ORF">CBF30_00350</name>
</gene>
<name>A0A430AII9_9ENTE</name>
<dbReference type="EMBL" id="NGJZ01000001">
    <property type="protein sequence ID" value="RSU07727.1"/>
    <property type="molecule type" value="Genomic_DNA"/>
</dbReference>
<dbReference type="InterPro" id="IPR004341">
    <property type="entry name" value="CAT_RNA-bd_dom"/>
</dbReference>
<dbReference type="Pfam" id="PF00874">
    <property type="entry name" value="PRD"/>
    <property type="match status" value="2"/>
</dbReference>
<evidence type="ECO:0000256" key="1">
    <source>
        <dbReference type="ARBA" id="ARBA00022737"/>
    </source>
</evidence>
<comment type="caution">
    <text evidence="3">The sequence shown here is derived from an EMBL/GenBank/DDBJ whole genome shotgun (WGS) entry which is preliminary data.</text>
</comment>
<dbReference type="InterPro" id="IPR036634">
    <property type="entry name" value="PRD_sf"/>
</dbReference>
<dbReference type="InterPro" id="IPR011608">
    <property type="entry name" value="PRD"/>
</dbReference>
<dbReference type="SUPFAM" id="SSF50151">
    <property type="entry name" value="SacY-like RNA-binding domain"/>
    <property type="match status" value="1"/>
</dbReference>
<evidence type="ECO:0000313" key="3">
    <source>
        <dbReference type="EMBL" id="RSU07727.1"/>
    </source>
</evidence>
<dbReference type="SMART" id="SM01061">
    <property type="entry name" value="CAT_RBD"/>
    <property type="match status" value="1"/>
</dbReference>
<evidence type="ECO:0000259" key="2">
    <source>
        <dbReference type="PROSITE" id="PS51372"/>
    </source>
</evidence>
<keyword evidence="4" id="KW-1185">Reference proteome</keyword>
<dbReference type="PANTHER" id="PTHR30185">
    <property type="entry name" value="CRYPTIC BETA-GLUCOSIDE BGL OPERON ANTITERMINATOR"/>
    <property type="match status" value="1"/>
</dbReference>
<dbReference type="InterPro" id="IPR050661">
    <property type="entry name" value="BglG_antiterminators"/>
</dbReference>
<organism evidence="3 4">
    <name type="scientific">Vagococcus entomophilus</name>
    <dbReference type="NCBI Taxonomy" id="1160095"/>
    <lineage>
        <taxon>Bacteria</taxon>
        <taxon>Bacillati</taxon>
        <taxon>Bacillota</taxon>
        <taxon>Bacilli</taxon>
        <taxon>Lactobacillales</taxon>
        <taxon>Enterococcaceae</taxon>
        <taxon>Vagococcus</taxon>
    </lineage>
</organism>
<feature type="domain" description="PRD" evidence="2">
    <location>
        <begin position="172"/>
        <end position="281"/>
    </location>
</feature>
<accession>A0A430AII9</accession>
<keyword evidence="1" id="KW-0677">Repeat</keyword>
<dbReference type="PROSITE" id="PS51372">
    <property type="entry name" value="PRD_2"/>
    <property type="match status" value="2"/>
</dbReference>
<dbReference type="GO" id="GO:0006355">
    <property type="term" value="P:regulation of DNA-templated transcription"/>
    <property type="evidence" value="ECO:0007669"/>
    <property type="project" value="InterPro"/>
</dbReference>
<reference evidence="3 4" key="1">
    <citation type="submission" date="2017-05" db="EMBL/GenBank/DDBJ databases">
        <title>Vagococcus spp. assemblies.</title>
        <authorList>
            <person name="Gulvik C.A."/>
        </authorList>
    </citation>
    <scope>NUCLEOTIDE SEQUENCE [LARGE SCALE GENOMIC DNA]</scope>
    <source>
        <strain evidence="3 4">DSM 24756</strain>
    </source>
</reference>